<dbReference type="Pfam" id="PF02899">
    <property type="entry name" value="Phage_int_SAM_1"/>
    <property type="match status" value="1"/>
</dbReference>
<dbReference type="InterPro" id="IPR044068">
    <property type="entry name" value="CB"/>
</dbReference>
<dbReference type="GO" id="GO:0015074">
    <property type="term" value="P:DNA integration"/>
    <property type="evidence" value="ECO:0007669"/>
    <property type="project" value="UniProtKB-KW"/>
</dbReference>
<dbReference type="PANTHER" id="PTHR30349:SF41">
    <property type="entry name" value="INTEGRASE_RECOMBINASE PROTEIN MJ0367-RELATED"/>
    <property type="match status" value="1"/>
</dbReference>
<dbReference type="InterPro" id="IPR010998">
    <property type="entry name" value="Integrase_recombinase_N"/>
</dbReference>
<comment type="subcellular location">
    <subcellularLocation>
        <location evidence="1">Cytoplasm</location>
    </subcellularLocation>
</comment>
<dbReference type="HAMAP" id="MF_01808">
    <property type="entry name" value="Recomb_XerC_XerD"/>
    <property type="match status" value="1"/>
</dbReference>
<dbReference type="GO" id="GO:0005737">
    <property type="term" value="C:cytoplasm"/>
    <property type="evidence" value="ECO:0007669"/>
    <property type="project" value="UniProtKB-SubCell"/>
</dbReference>
<keyword evidence="6" id="KW-0238">DNA-binding</keyword>
<evidence type="ECO:0000256" key="3">
    <source>
        <dbReference type="ARBA" id="ARBA00022618"/>
    </source>
</evidence>
<evidence type="ECO:0000256" key="1">
    <source>
        <dbReference type="ARBA" id="ARBA00004496"/>
    </source>
</evidence>
<gene>
    <name evidence="11" type="ORF">METZ01_LOCUS26621</name>
</gene>
<feature type="domain" description="Tyr recombinase" evidence="9">
    <location>
        <begin position="109"/>
        <end position="298"/>
    </location>
</feature>
<dbReference type="InterPro" id="IPR050090">
    <property type="entry name" value="Tyrosine_recombinase_XerCD"/>
</dbReference>
<keyword evidence="8" id="KW-0131">Cell cycle</keyword>
<name>A0A381Q6U3_9ZZZZ</name>
<evidence type="ECO:0000256" key="5">
    <source>
        <dbReference type="ARBA" id="ARBA00022908"/>
    </source>
</evidence>
<evidence type="ECO:0000256" key="4">
    <source>
        <dbReference type="ARBA" id="ARBA00022829"/>
    </source>
</evidence>
<dbReference type="AlphaFoldDB" id="A0A381Q6U3"/>
<reference evidence="11" key="1">
    <citation type="submission" date="2018-05" db="EMBL/GenBank/DDBJ databases">
        <authorList>
            <person name="Lanie J.A."/>
            <person name="Ng W.-L."/>
            <person name="Kazmierczak K.M."/>
            <person name="Andrzejewski T.M."/>
            <person name="Davidsen T.M."/>
            <person name="Wayne K.J."/>
            <person name="Tettelin H."/>
            <person name="Glass J.I."/>
            <person name="Rusch D."/>
            <person name="Podicherti R."/>
            <person name="Tsui H.-C.T."/>
            <person name="Winkler M.E."/>
        </authorList>
    </citation>
    <scope>NUCLEOTIDE SEQUENCE</scope>
</reference>
<dbReference type="EMBL" id="UINC01001189">
    <property type="protein sequence ID" value="SUZ73767.1"/>
    <property type="molecule type" value="Genomic_DNA"/>
</dbReference>
<keyword evidence="5" id="KW-0229">DNA integration</keyword>
<evidence type="ECO:0000259" key="9">
    <source>
        <dbReference type="PROSITE" id="PS51898"/>
    </source>
</evidence>
<evidence type="ECO:0008006" key="12">
    <source>
        <dbReference type="Google" id="ProtNLM"/>
    </source>
</evidence>
<evidence type="ECO:0000259" key="10">
    <source>
        <dbReference type="PROSITE" id="PS51900"/>
    </source>
</evidence>
<dbReference type="GO" id="GO:0003677">
    <property type="term" value="F:DNA binding"/>
    <property type="evidence" value="ECO:0007669"/>
    <property type="project" value="UniProtKB-KW"/>
</dbReference>
<dbReference type="GO" id="GO:0006310">
    <property type="term" value="P:DNA recombination"/>
    <property type="evidence" value="ECO:0007669"/>
    <property type="project" value="UniProtKB-KW"/>
</dbReference>
<dbReference type="Gene3D" id="1.10.150.130">
    <property type="match status" value="1"/>
</dbReference>
<evidence type="ECO:0000256" key="2">
    <source>
        <dbReference type="ARBA" id="ARBA00022490"/>
    </source>
</evidence>
<evidence type="ECO:0000256" key="8">
    <source>
        <dbReference type="ARBA" id="ARBA00023306"/>
    </source>
</evidence>
<protein>
    <recommendedName>
        <fullName evidence="12">Tyrosine recombinase XerD</fullName>
    </recommendedName>
</protein>
<proteinExistence type="inferred from homology"/>
<sequence>MDADVSRFFEHLESERRLSPRTVVAYRKDLADLRSFLDEHYGAGEWAWGTVERIDFRAFMGWCDRKGLGRRTVARKLSAIRTFYRFLHLEDRVPSDPARRLRSPKMEKRLPGHVTAADIAGIFSGAELRAAENTFRGTRNLVILELLYGSGLRLSELHGLDLRALDLQRGQTKVFGKGSKERLVPVTGSARRAIGRYLPRRLELQAASMTPDREALLLNRWGKRLSRRSIQTVVRRFLDDAAPGLGLSAHSLRHSFATHLLDAGADLMAVKELLGHVSLSTTQVYTHTSKERLRQVYRRSHPRS</sequence>
<evidence type="ECO:0000256" key="6">
    <source>
        <dbReference type="ARBA" id="ARBA00023125"/>
    </source>
</evidence>
<dbReference type="InterPro" id="IPR002104">
    <property type="entry name" value="Integrase_catalytic"/>
</dbReference>
<keyword evidence="4" id="KW-0159">Chromosome partition</keyword>
<keyword evidence="3" id="KW-0132">Cell division</keyword>
<accession>A0A381Q6U3</accession>
<dbReference type="InterPro" id="IPR013762">
    <property type="entry name" value="Integrase-like_cat_sf"/>
</dbReference>
<evidence type="ECO:0000313" key="11">
    <source>
        <dbReference type="EMBL" id="SUZ73767.1"/>
    </source>
</evidence>
<dbReference type="GO" id="GO:0051301">
    <property type="term" value="P:cell division"/>
    <property type="evidence" value="ECO:0007669"/>
    <property type="project" value="UniProtKB-KW"/>
</dbReference>
<dbReference type="GO" id="GO:0007059">
    <property type="term" value="P:chromosome segregation"/>
    <property type="evidence" value="ECO:0007669"/>
    <property type="project" value="UniProtKB-KW"/>
</dbReference>
<keyword evidence="2" id="KW-0963">Cytoplasm</keyword>
<dbReference type="InterPro" id="IPR004107">
    <property type="entry name" value="Integrase_SAM-like_N"/>
</dbReference>
<dbReference type="PROSITE" id="PS51898">
    <property type="entry name" value="TYR_RECOMBINASE"/>
    <property type="match status" value="1"/>
</dbReference>
<dbReference type="InterPro" id="IPR023009">
    <property type="entry name" value="Tyrosine_recombinase_XerC/XerD"/>
</dbReference>
<evidence type="ECO:0000256" key="7">
    <source>
        <dbReference type="ARBA" id="ARBA00023172"/>
    </source>
</evidence>
<dbReference type="Gene3D" id="1.10.443.10">
    <property type="entry name" value="Intergrase catalytic core"/>
    <property type="match status" value="1"/>
</dbReference>
<dbReference type="Pfam" id="PF00589">
    <property type="entry name" value="Phage_integrase"/>
    <property type="match status" value="1"/>
</dbReference>
<dbReference type="PANTHER" id="PTHR30349">
    <property type="entry name" value="PHAGE INTEGRASE-RELATED"/>
    <property type="match status" value="1"/>
</dbReference>
<dbReference type="SUPFAM" id="SSF56349">
    <property type="entry name" value="DNA breaking-rejoining enzymes"/>
    <property type="match status" value="1"/>
</dbReference>
<dbReference type="PROSITE" id="PS51900">
    <property type="entry name" value="CB"/>
    <property type="match status" value="1"/>
</dbReference>
<keyword evidence="7" id="KW-0233">DNA recombination</keyword>
<dbReference type="InterPro" id="IPR011010">
    <property type="entry name" value="DNA_brk_join_enz"/>
</dbReference>
<feature type="domain" description="Core-binding (CB)" evidence="10">
    <location>
        <begin position="1"/>
        <end position="88"/>
    </location>
</feature>
<organism evidence="11">
    <name type="scientific">marine metagenome</name>
    <dbReference type="NCBI Taxonomy" id="408172"/>
    <lineage>
        <taxon>unclassified sequences</taxon>
        <taxon>metagenomes</taxon>
        <taxon>ecological metagenomes</taxon>
    </lineage>
</organism>